<reference evidence="1" key="2">
    <citation type="journal article" date="2015" name="Data Brief">
        <title>Shoot transcriptome of the giant reed, Arundo donax.</title>
        <authorList>
            <person name="Barrero R.A."/>
            <person name="Guerrero F.D."/>
            <person name="Moolhuijzen P."/>
            <person name="Goolsby J.A."/>
            <person name="Tidwell J."/>
            <person name="Bellgard S.E."/>
            <person name="Bellgard M.I."/>
        </authorList>
    </citation>
    <scope>NUCLEOTIDE SEQUENCE</scope>
    <source>
        <tissue evidence="1">Shoot tissue taken approximately 20 cm above the soil surface</tissue>
    </source>
</reference>
<organism evidence="1">
    <name type="scientific">Arundo donax</name>
    <name type="common">Giant reed</name>
    <name type="synonym">Donax arundinaceus</name>
    <dbReference type="NCBI Taxonomy" id="35708"/>
    <lineage>
        <taxon>Eukaryota</taxon>
        <taxon>Viridiplantae</taxon>
        <taxon>Streptophyta</taxon>
        <taxon>Embryophyta</taxon>
        <taxon>Tracheophyta</taxon>
        <taxon>Spermatophyta</taxon>
        <taxon>Magnoliopsida</taxon>
        <taxon>Liliopsida</taxon>
        <taxon>Poales</taxon>
        <taxon>Poaceae</taxon>
        <taxon>PACMAD clade</taxon>
        <taxon>Arundinoideae</taxon>
        <taxon>Arundineae</taxon>
        <taxon>Arundo</taxon>
    </lineage>
</organism>
<dbReference type="EMBL" id="GBRH01275783">
    <property type="protein sequence ID" value="JAD22112.1"/>
    <property type="molecule type" value="Transcribed_RNA"/>
</dbReference>
<proteinExistence type="predicted"/>
<accession>A0A0A8YHM9</accession>
<sequence length="17" mass="1851">MVATRVPLSAVGRLFMC</sequence>
<protein>
    <submittedName>
        <fullName evidence="1">Uncharacterized protein</fullName>
    </submittedName>
</protein>
<dbReference type="AlphaFoldDB" id="A0A0A8YHM9"/>
<name>A0A0A8YHM9_ARUDO</name>
<evidence type="ECO:0000313" key="1">
    <source>
        <dbReference type="EMBL" id="JAD22112.1"/>
    </source>
</evidence>
<reference evidence="1" key="1">
    <citation type="submission" date="2014-09" db="EMBL/GenBank/DDBJ databases">
        <authorList>
            <person name="Magalhaes I.L.F."/>
            <person name="Oliveira U."/>
            <person name="Santos F.R."/>
            <person name="Vidigal T.H.D.A."/>
            <person name="Brescovit A.D."/>
            <person name="Santos A.J."/>
        </authorList>
    </citation>
    <scope>NUCLEOTIDE SEQUENCE</scope>
    <source>
        <tissue evidence="1">Shoot tissue taken approximately 20 cm above the soil surface</tissue>
    </source>
</reference>